<comment type="function">
    <text evidence="9">Sodium pump that utilizes the energy of pyrophosphate hydrolysis as the driving force for Na(+) movement across the membrane.</text>
</comment>
<sequence>MENIVYLIPAFGLLALLYTFIKSAWVARQDAGNERMSTIARYIAEGAMAFLKAEYKVLTYFVIIASLFLGYLGTVGENSSPVIVVAFIIGAVFSALAGFIGMRIATKANVRTAQAARTSLSKALDVSFGGGAVMGMGVAGLAVLGLGTLFIIFKAMFVGETYNAEEMERALEVLTGFSLGAESIALFARVGGGIYTKAADVGADLVGKVEAGIPEDDPRNPATIADNVGDNVGDVAGMGADLFGSYVATILATMVLGREMTVTDNFGGISPILLPMVIAGLGIIFSMIGTLFVRVKEGGDVQQALNLGNWSSVVLTAVASYFVIDYMLPETMSLRGYEFTNIQVYYAVLVGLIVGTLMSLITEYYTAMGKRPVMSIVRQSSTGHATTVIGGLAIGMESTVLPILVLAAGIILSYEAAGLYGVAIAAAGMMATTAMQLAIDAFGPIADNAGGIAEMSELPKEVRERTDILDAVGNTTAATGKGFAIASAALTSLALFAAFMGTANITVIDISNARVLAGLFVGGMIPFIFSALAISAVGRAAMAMVEEVRRQFREIPGIMEGTGKPEYDKCVAISTKAAIREMMLPGAIALIVPIIVGFVFGPEVLGGVLAGVTVSGVLMAMFQSNAGGAWDNAKKSFEKGVLINGKMEYKGSDAHKASVTGDTVGDPFKDTSGPSMNILIKLMSIVSLVIAPHIAVEDTAETMVPNKAKERAITRATQPLKSAGNVAYIAGR</sequence>
<comment type="cofactor">
    <cofactor evidence="9">
        <name>Mg(2+)</name>
        <dbReference type="ChEBI" id="CHEBI:18420"/>
    </cofactor>
</comment>
<dbReference type="GO" id="GO:0006814">
    <property type="term" value="P:sodium ion transport"/>
    <property type="evidence" value="ECO:0007669"/>
    <property type="project" value="UniProtKB-UniRule"/>
</dbReference>
<dbReference type="AlphaFoldDB" id="A0A6J4JLJ0"/>
<keyword evidence="3 9" id="KW-0812">Transmembrane</keyword>
<keyword evidence="10" id="KW-0378">Hydrolase</keyword>
<comment type="caution">
    <text evidence="9">Lacks conserved residue(s) required for the propagation of feature annotation.</text>
</comment>
<feature type="transmembrane region" description="Helical" evidence="9">
    <location>
        <begin position="6"/>
        <end position="27"/>
    </location>
</feature>
<name>A0A6J4JLJ0_9BACT</name>
<evidence type="ECO:0000256" key="3">
    <source>
        <dbReference type="ARBA" id="ARBA00022692"/>
    </source>
</evidence>
<dbReference type="EMBL" id="CADCTJ010001048">
    <property type="protein sequence ID" value="CAA9281741.1"/>
    <property type="molecule type" value="Genomic_DNA"/>
</dbReference>
<evidence type="ECO:0000256" key="9">
    <source>
        <dbReference type="HAMAP-Rule" id="MF_01129"/>
    </source>
</evidence>
<evidence type="ECO:0000256" key="2">
    <source>
        <dbReference type="ARBA" id="ARBA00022448"/>
    </source>
</evidence>
<keyword evidence="5 9" id="KW-1278">Translocase</keyword>
<evidence type="ECO:0000256" key="8">
    <source>
        <dbReference type="ARBA" id="ARBA00023136"/>
    </source>
</evidence>
<evidence type="ECO:0000256" key="7">
    <source>
        <dbReference type="ARBA" id="ARBA00023065"/>
    </source>
</evidence>
<feature type="transmembrane region" description="Helical" evidence="9">
    <location>
        <begin position="57"/>
        <end position="76"/>
    </location>
</feature>
<dbReference type="InterPro" id="IPR004131">
    <property type="entry name" value="PPase-energised_H-pump"/>
</dbReference>
<reference evidence="10" key="1">
    <citation type="submission" date="2020-02" db="EMBL/GenBank/DDBJ databases">
        <authorList>
            <person name="Meier V. D."/>
        </authorList>
    </citation>
    <scope>NUCLEOTIDE SEQUENCE</scope>
    <source>
        <strain evidence="10">AVDCRST_MAG95</strain>
    </source>
</reference>
<evidence type="ECO:0000256" key="6">
    <source>
        <dbReference type="ARBA" id="ARBA00022989"/>
    </source>
</evidence>
<dbReference type="GO" id="GO:0009678">
    <property type="term" value="F:diphosphate hydrolysis-driven proton transmembrane transporter activity"/>
    <property type="evidence" value="ECO:0007669"/>
    <property type="project" value="UniProtKB-UniRule"/>
</dbReference>
<keyword evidence="2 9" id="KW-0813">Transport</keyword>
<dbReference type="GO" id="GO:0004427">
    <property type="term" value="F:inorganic diphosphate phosphatase activity"/>
    <property type="evidence" value="ECO:0007669"/>
    <property type="project" value="UniProtKB-UniRule"/>
</dbReference>
<dbReference type="NCBIfam" id="NF001960">
    <property type="entry name" value="PRK00733.3-5"/>
    <property type="match status" value="1"/>
</dbReference>
<comment type="activity regulation">
    <text evidence="9">Requires K(+) for maximal activity.</text>
</comment>
<dbReference type="GO" id="GO:0000287">
    <property type="term" value="F:magnesium ion binding"/>
    <property type="evidence" value="ECO:0007669"/>
    <property type="project" value="UniProtKB-UniRule"/>
</dbReference>
<dbReference type="GO" id="GO:0012505">
    <property type="term" value="C:endomembrane system"/>
    <property type="evidence" value="ECO:0007669"/>
    <property type="project" value="UniProtKB-SubCell"/>
</dbReference>
<protein>
    <recommendedName>
        <fullName evidence="9">Putative K(+)-stimulated pyrophosphate-energized sodium pump</fullName>
        <ecNumber evidence="9">7.2.3.1</ecNumber>
    </recommendedName>
    <alternativeName>
        <fullName evidence="9">Membrane-bound sodium-translocating pyrophosphatase</fullName>
    </alternativeName>
    <alternativeName>
        <fullName evidence="9">Pyrophosphate-energized inorganic pyrophosphatase</fullName>
        <shortName evidence="9">Na(+)-PPase</shortName>
    </alternativeName>
</protein>
<evidence type="ECO:0000256" key="5">
    <source>
        <dbReference type="ARBA" id="ARBA00022967"/>
    </source>
</evidence>
<feature type="transmembrane region" description="Helical" evidence="9">
    <location>
        <begin position="305"/>
        <end position="324"/>
    </location>
</feature>
<keyword evidence="6 9" id="KW-1133">Transmembrane helix</keyword>
<feature type="transmembrane region" description="Helical" evidence="9">
    <location>
        <begin position="515"/>
        <end position="541"/>
    </location>
</feature>
<feature type="transmembrane region" description="Helical" evidence="9">
    <location>
        <begin position="344"/>
        <end position="367"/>
    </location>
</feature>
<evidence type="ECO:0000256" key="4">
    <source>
        <dbReference type="ARBA" id="ARBA00022842"/>
    </source>
</evidence>
<feature type="transmembrane region" description="Helical" evidence="9">
    <location>
        <begin position="272"/>
        <end position="293"/>
    </location>
</feature>
<feature type="transmembrane region" description="Helical" evidence="9">
    <location>
        <begin position="483"/>
        <end position="503"/>
    </location>
</feature>
<comment type="catalytic activity">
    <reaction evidence="9">
        <text>Na(+)(in) + diphosphate + H2O = Na(+)(out) + 2 phosphate + H(+)</text>
        <dbReference type="Rhea" id="RHEA:57884"/>
        <dbReference type="ChEBI" id="CHEBI:15377"/>
        <dbReference type="ChEBI" id="CHEBI:15378"/>
        <dbReference type="ChEBI" id="CHEBI:29101"/>
        <dbReference type="ChEBI" id="CHEBI:33019"/>
        <dbReference type="ChEBI" id="CHEBI:43474"/>
        <dbReference type="EC" id="7.2.3.1"/>
    </reaction>
</comment>
<comment type="similarity">
    <text evidence="9">Belongs to the H(+)-translocating pyrophosphatase (TC 3.A.10) family. K(+)-stimulated subfamily.</text>
</comment>
<feature type="transmembrane region" description="Helical" evidence="9">
    <location>
        <begin position="82"/>
        <end position="105"/>
    </location>
</feature>
<comment type="subcellular location">
    <subcellularLocation>
        <location evidence="9">Cell membrane</location>
        <topology evidence="9">Multi-pass membrane protein</topology>
    </subcellularLocation>
    <subcellularLocation>
        <location evidence="1">Endomembrane system</location>
        <topology evidence="1">Multi-pass membrane protein</topology>
    </subcellularLocation>
</comment>
<keyword evidence="9" id="KW-0630">Potassium</keyword>
<dbReference type="EC" id="7.2.3.1" evidence="9"/>
<feature type="transmembrane region" description="Helical" evidence="9">
    <location>
        <begin position="126"/>
        <end position="153"/>
    </location>
</feature>
<evidence type="ECO:0000313" key="10">
    <source>
        <dbReference type="EMBL" id="CAA9281741.1"/>
    </source>
</evidence>
<dbReference type="HAMAP" id="MF_01129">
    <property type="entry name" value="PPase_energized_pump"/>
    <property type="match status" value="1"/>
</dbReference>
<feature type="transmembrane region" description="Helical" evidence="9">
    <location>
        <begin position="418"/>
        <end position="439"/>
    </location>
</feature>
<dbReference type="GO" id="GO:0005886">
    <property type="term" value="C:plasma membrane"/>
    <property type="evidence" value="ECO:0007669"/>
    <property type="project" value="UniProtKB-SubCell"/>
</dbReference>
<dbReference type="PANTHER" id="PTHR31998">
    <property type="entry name" value="K(+)-INSENSITIVE PYROPHOSPHATE-ENERGIZED PROTON PUMP"/>
    <property type="match status" value="1"/>
</dbReference>
<keyword evidence="9" id="KW-0739">Sodium transport</keyword>
<keyword evidence="7 9" id="KW-0406">Ion transport</keyword>
<comment type="subunit">
    <text evidence="9">Homodimer.</text>
</comment>
<dbReference type="PIRSF" id="PIRSF001265">
    <property type="entry name" value="H+-PPase"/>
    <property type="match status" value="1"/>
</dbReference>
<feature type="transmembrane region" description="Helical" evidence="9">
    <location>
        <begin position="388"/>
        <end position="412"/>
    </location>
</feature>
<dbReference type="NCBIfam" id="TIGR01104">
    <property type="entry name" value="V_PPase"/>
    <property type="match status" value="1"/>
</dbReference>
<keyword evidence="4 9" id="KW-0460">Magnesium</keyword>
<feature type="transmembrane region" description="Helical" evidence="9">
    <location>
        <begin position="582"/>
        <end position="601"/>
    </location>
</feature>
<keyword evidence="8 9" id="KW-0472">Membrane</keyword>
<evidence type="ECO:0000256" key="1">
    <source>
        <dbReference type="ARBA" id="ARBA00004127"/>
    </source>
</evidence>
<feature type="site" description="Determinant of potassium dependence" evidence="9">
    <location>
        <position position="477"/>
    </location>
</feature>
<proteinExistence type="inferred from homology"/>
<keyword evidence="9" id="KW-1003">Cell membrane</keyword>
<accession>A0A6J4JLJ0</accession>
<dbReference type="NCBIfam" id="NF001955">
    <property type="entry name" value="PRK00733.2-4"/>
    <property type="match status" value="1"/>
</dbReference>
<gene>
    <name evidence="9" type="primary">hppA</name>
    <name evidence="10" type="ORF">AVDCRST_MAG95-3358</name>
</gene>
<organism evidence="10">
    <name type="scientific">uncultured Adhaeribacter sp</name>
    <dbReference type="NCBI Taxonomy" id="448109"/>
    <lineage>
        <taxon>Bacteria</taxon>
        <taxon>Pseudomonadati</taxon>
        <taxon>Bacteroidota</taxon>
        <taxon>Cytophagia</taxon>
        <taxon>Cytophagales</taxon>
        <taxon>Hymenobacteraceae</taxon>
        <taxon>Adhaeribacter</taxon>
        <taxon>environmental samples</taxon>
    </lineage>
</organism>
<dbReference type="GO" id="GO:0030955">
    <property type="term" value="F:potassium ion binding"/>
    <property type="evidence" value="ECO:0007669"/>
    <property type="project" value="UniProtKB-UniRule"/>
</dbReference>
<dbReference type="Pfam" id="PF03030">
    <property type="entry name" value="H_PPase"/>
    <property type="match status" value="1"/>
</dbReference>
<keyword evidence="9" id="KW-0915">Sodium</keyword>